<accession>A0A7W6J1Z6</accession>
<dbReference type="EMBL" id="JACIEZ010000001">
    <property type="protein sequence ID" value="MBB4063314.1"/>
    <property type="molecule type" value="Genomic_DNA"/>
</dbReference>
<feature type="region of interest" description="Disordered" evidence="1">
    <location>
        <begin position="24"/>
        <end position="56"/>
    </location>
</feature>
<protein>
    <submittedName>
        <fullName evidence="2">Uncharacterized protein</fullName>
    </submittedName>
</protein>
<feature type="compositionally biased region" description="Low complexity" evidence="1">
    <location>
        <begin position="32"/>
        <end position="46"/>
    </location>
</feature>
<sequence length="142" mass="14755">MTSVTPTSPVVVQKTVSVRPEAIAEGGLGDLLSPEPARARAALSPAAEPPGPSLERMMGKAMDILTMMQADRTGDADAPEPAFEVAEGDADMEMLFQTLGIQGSESATRADLEAARQELPPVGDSAAELLRLLGGRDGPEEV</sequence>
<dbReference type="Proteomes" id="UP000528286">
    <property type="component" value="Unassembled WGS sequence"/>
</dbReference>
<comment type="caution">
    <text evidence="2">The sequence shown here is derived from an EMBL/GenBank/DDBJ whole genome shotgun (WGS) entry which is preliminary data.</text>
</comment>
<dbReference type="AlphaFoldDB" id="A0A7W6J1Z6"/>
<gene>
    <name evidence="2" type="ORF">GGR23_000475</name>
</gene>
<name>A0A7W6J1Z6_9HYPH</name>
<evidence type="ECO:0000313" key="2">
    <source>
        <dbReference type="EMBL" id="MBB4063314.1"/>
    </source>
</evidence>
<dbReference type="RefSeq" id="WP_183364508.1">
    <property type="nucleotide sequence ID" value="NZ_JACIEZ010000001.1"/>
</dbReference>
<reference evidence="2 3" key="1">
    <citation type="submission" date="2020-08" db="EMBL/GenBank/DDBJ databases">
        <title>Genomic Encyclopedia of Type Strains, Phase IV (KMG-IV): sequencing the most valuable type-strain genomes for metagenomic binning, comparative biology and taxonomic classification.</title>
        <authorList>
            <person name="Goeker M."/>
        </authorList>
    </citation>
    <scope>NUCLEOTIDE SEQUENCE [LARGE SCALE GENOMIC DNA]</scope>
    <source>
        <strain evidence="2 3">DSM 29853</strain>
    </source>
</reference>
<evidence type="ECO:0000313" key="3">
    <source>
        <dbReference type="Proteomes" id="UP000528286"/>
    </source>
</evidence>
<proteinExistence type="predicted"/>
<keyword evidence="3" id="KW-1185">Reference proteome</keyword>
<evidence type="ECO:0000256" key="1">
    <source>
        <dbReference type="SAM" id="MobiDB-lite"/>
    </source>
</evidence>
<organism evidence="2 3">
    <name type="scientific">Gellertiella hungarica</name>
    <dbReference type="NCBI Taxonomy" id="1572859"/>
    <lineage>
        <taxon>Bacteria</taxon>
        <taxon>Pseudomonadati</taxon>
        <taxon>Pseudomonadota</taxon>
        <taxon>Alphaproteobacteria</taxon>
        <taxon>Hyphomicrobiales</taxon>
        <taxon>Rhizobiaceae</taxon>
        <taxon>Gellertiella</taxon>
    </lineage>
</organism>